<name>A0A3R6MKT3_9BACT</name>
<dbReference type="PROSITE" id="PS51257">
    <property type="entry name" value="PROKAR_LIPOPROTEIN"/>
    <property type="match status" value="1"/>
</dbReference>
<dbReference type="AlphaFoldDB" id="A0A3R6MKT3"/>
<evidence type="ECO:0008006" key="3">
    <source>
        <dbReference type="Google" id="ProtNLM"/>
    </source>
</evidence>
<dbReference type="Proteomes" id="UP000286598">
    <property type="component" value="Unassembled WGS sequence"/>
</dbReference>
<organism evidence="1 2">
    <name type="scientific">Leyella stercorea</name>
    <dbReference type="NCBI Taxonomy" id="363265"/>
    <lineage>
        <taxon>Bacteria</taxon>
        <taxon>Pseudomonadati</taxon>
        <taxon>Bacteroidota</taxon>
        <taxon>Bacteroidia</taxon>
        <taxon>Bacteroidales</taxon>
        <taxon>Prevotellaceae</taxon>
        <taxon>Leyella</taxon>
    </lineage>
</organism>
<evidence type="ECO:0000313" key="2">
    <source>
        <dbReference type="Proteomes" id="UP000286598"/>
    </source>
</evidence>
<comment type="caution">
    <text evidence="1">The sequence shown here is derived from an EMBL/GenBank/DDBJ whole genome shotgun (WGS) entry which is preliminary data.</text>
</comment>
<dbReference type="EMBL" id="QRNO01000037">
    <property type="protein sequence ID" value="RHK49915.1"/>
    <property type="molecule type" value="Genomic_DNA"/>
</dbReference>
<dbReference type="RefSeq" id="WP_118355514.1">
    <property type="nucleotide sequence ID" value="NZ_DAWDJU010000037.1"/>
</dbReference>
<keyword evidence="2" id="KW-1185">Reference proteome</keyword>
<protein>
    <recommendedName>
        <fullName evidence="3">DUF4595 domain-containing protein</fullName>
    </recommendedName>
</protein>
<sequence length="296" mass="34014">MKKINHIIISLLTIISLTACDSKDEYYINDKDLPTPNVKELGIKPIARYDYSYIEENSTTETYRYRYSKDNRLNKLEGQKWTSVMSPLCFKKNGGKSKITNFKLNNHGCATYYELRVSDVLNTEYHITYDEQNRISTIKTIAHIGGYAETEYKYTRDIDGRINSILTYSNNKCIGTTTFSYASPATKNDTGLFLENILNEYPFLAATGLLGCPSPYLPQKCITTEASKKGTISMSATYEYSKKDNYIIQIIEKWKWDNLSWIYIHNFTYKGLYLNDTDDNQKPLGERKCIGSPVMG</sequence>
<reference evidence="1 2" key="1">
    <citation type="submission" date="2018-08" db="EMBL/GenBank/DDBJ databases">
        <title>A genome reference for cultivated species of the human gut microbiota.</title>
        <authorList>
            <person name="Zou Y."/>
            <person name="Xue W."/>
            <person name="Luo G."/>
        </authorList>
    </citation>
    <scope>NUCLEOTIDE SEQUENCE [LARGE SCALE GENOMIC DNA]</scope>
    <source>
        <strain evidence="1 2">AF42-9</strain>
    </source>
</reference>
<proteinExistence type="predicted"/>
<accession>A0A3R6MKT3</accession>
<evidence type="ECO:0000313" key="1">
    <source>
        <dbReference type="EMBL" id="RHK49915.1"/>
    </source>
</evidence>
<gene>
    <name evidence="1" type="ORF">DW060_08165</name>
</gene>